<dbReference type="EMBL" id="CP154795">
    <property type="protein sequence ID" value="XAN08163.1"/>
    <property type="molecule type" value="Genomic_DNA"/>
</dbReference>
<reference evidence="1 2" key="1">
    <citation type="submission" date="2024-04" db="EMBL/GenBank/DDBJ databases">
        <title>Isolation of an actinomycete strain from pig manure.</title>
        <authorList>
            <person name="Gong T."/>
            <person name="Yu Z."/>
            <person name="An M."/>
            <person name="Wei C."/>
            <person name="Yang W."/>
            <person name="Liu L."/>
        </authorList>
    </citation>
    <scope>NUCLEOTIDE SEQUENCE [LARGE SCALE GENOMIC DNA]</scope>
    <source>
        <strain evidence="1 2">ZF39</strain>
    </source>
</reference>
<gene>
    <name evidence="1" type="ORF">AADG42_12905</name>
</gene>
<evidence type="ECO:0000313" key="1">
    <source>
        <dbReference type="EMBL" id="XAN08163.1"/>
    </source>
</evidence>
<organism evidence="1 2">
    <name type="scientific">Ammonicoccus fulvus</name>
    <dbReference type="NCBI Taxonomy" id="3138240"/>
    <lineage>
        <taxon>Bacteria</taxon>
        <taxon>Bacillati</taxon>
        <taxon>Actinomycetota</taxon>
        <taxon>Actinomycetes</taxon>
        <taxon>Propionibacteriales</taxon>
        <taxon>Propionibacteriaceae</taxon>
        <taxon>Ammonicoccus</taxon>
    </lineage>
</organism>
<evidence type="ECO:0000313" key="2">
    <source>
        <dbReference type="Proteomes" id="UP001442841"/>
    </source>
</evidence>
<proteinExistence type="predicted"/>
<keyword evidence="2" id="KW-1185">Reference proteome</keyword>
<protein>
    <submittedName>
        <fullName evidence="1">Uncharacterized protein</fullName>
    </submittedName>
</protein>
<sequence length="135" mass="15024">MTLLTGYSFPNFGMAQMTTVPAWINTMMQVSTKAWNIAMTSQQVIAMRLSMIAVGGNTAKNRNEVERMVNEKMDAVGESTRVLMSLGNTMVQAWPTMFTDPKAAERMLNQAAKASDRALTPFSKRVNANQKRLSR</sequence>
<accession>A0ABZ3FTR3</accession>
<dbReference type="RefSeq" id="WP_425309619.1">
    <property type="nucleotide sequence ID" value="NZ_CP154795.1"/>
</dbReference>
<name>A0ABZ3FTR3_9ACTN</name>
<dbReference type="Proteomes" id="UP001442841">
    <property type="component" value="Chromosome"/>
</dbReference>